<protein>
    <submittedName>
        <fullName evidence="1">(salmon louse) hypothetical protein</fullName>
    </submittedName>
</protein>
<dbReference type="Proteomes" id="UP000675881">
    <property type="component" value="Chromosome 8"/>
</dbReference>
<accession>A0A7R8HDG3</accession>
<sequence length="108" mass="12336">MIDNIDDPVDEDVTQVVDDSNINSRTNKNAMRESKHTCSKGFAHKSVFSMNHSDTVIPDFEAPKCNDSDELKDSLQYFGSFFDDNILTQIVYHSNLYSIQKTNKQINL</sequence>
<reference evidence="1" key="1">
    <citation type="submission" date="2021-02" db="EMBL/GenBank/DDBJ databases">
        <authorList>
            <person name="Bekaert M."/>
        </authorList>
    </citation>
    <scope>NUCLEOTIDE SEQUENCE</scope>
    <source>
        <strain evidence="1">IoA-00</strain>
    </source>
</reference>
<gene>
    <name evidence="1" type="ORF">LSAA_13932</name>
</gene>
<name>A0A7R8HDG3_LEPSM</name>
<dbReference type="AlphaFoldDB" id="A0A7R8HDG3"/>
<evidence type="ECO:0000313" key="2">
    <source>
        <dbReference type="Proteomes" id="UP000675881"/>
    </source>
</evidence>
<dbReference type="EMBL" id="HG994587">
    <property type="protein sequence ID" value="CAF3025883.1"/>
    <property type="molecule type" value="Genomic_DNA"/>
</dbReference>
<keyword evidence="2" id="KW-1185">Reference proteome</keyword>
<organism evidence="1 2">
    <name type="scientific">Lepeophtheirus salmonis</name>
    <name type="common">Salmon louse</name>
    <name type="synonym">Caligus salmonis</name>
    <dbReference type="NCBI Taxonomy" id="72036"/>
    <lineage>
        <taxon>Eukaryota</taxon>
        <taxon>Metazoa</taxon>
        <taxon>Ecdysozoa</taxon>
        <taxon>Arthropoda</taxon>
        <taxon>Crustacea</taxon>
        <taxon>Multicrustacea</taxon>
        <taxon>Hexanauplia</taxon>
        <taxon>Copepoda</taxon>
        <taxon>Siphonostomatoida</taxon>
        <taxon>Caligidae</taxon>
        <taxon>Lepeophtheirus</taxon>
    </lineage>
</organism>
<evidence type="ECO:0000313" key="1">
    <source>
        <dbReference type="EMBL" id="CAF3025883.1"/>
    </source>
</evidence>
<proteinExistence type="predicted"/>